<sequence length="109" mass="11833">MYGIRRRGEGAQSQPCTSHFGFIAVVIQRRKSSFVGLTVSTAADRGVLQTGDLLAMTQQRRFLGLFFSSPRQICVPAPCDTFGSSSPRRALSTPSNSAPSDVRPSRRAD</sequence>
<evidence type="ECO:0000256" key="1">
    <source>
        <dbReference type="SAM" id="MobiDB-lite"/>
    </source>
</evidence>
<accession>A0AAD7SIU9</accession>
<dbReference type="AlphaFoldDB" id="A0AAD7SIU9"/>
<organism evidence="2 3">
    <name type="scientific">Aldrovandia affinis</name>
    <dbReference type="NCBI Taxonomy" id="143900"/>
    <lineage>
        <taxon>Eukaryota</taxon>
        <taxon>Metazoa</taxon>
        <taxon>Chordata</taxon>
        <taxon>Craniata</taxon>
        <taxon>Vertebrata</taxon>
        <taxon>Euteleostomi</taxon>
        <taxon>Actinopterygii</taxon>
        <taxon>Neopterygii</taxon>
        <taxon>Teleostei</taxon>
        <taxon>Notacanthiformes</taxon>
        <taxon>Halosauridae</taxon>
        <taxon>Aldrovandia</taxon>
    </lineage>
</organism>
<feature type="compositionally biased region" description="Polar residues" evidence="1">
    <location>
        <begin position="85"/>
        <end position="99"/>
    </location>
</feature>
<comment type="caution">
    <text evidence="2">The sequence shown here is derived from an EMBL/GenBank/DDBJ whole genome shotgun (WGS) entry which is preliminary data.</text>
</comment>
<dbReference type="EMBL" id="JAINUG010000060">
    <property type="protein sequence ID" value="KAJ8403098.1"/>
    <property type="molecule type" value="Genomic_DNA"/>
</dbReference>
<keyword evidence="3" id="KW-1185">Reference proteome</keyword>
<evidence type="ECO:0000313" key="3">
    <source>
        <dbReference type="Proteomes" id="UP001221898"/>
    </source>
</evidence>
<evidence type="ECO:0000313" key="2">
    <source>
        <dbReference type="EMBL" id="KAJ8403098.1"/>
    </source>
</evidence>
<reference evidence="2" key="1">
    <citation type="journal article" date="2023" name="Science">
        <title>Genome structures resolve the early diversification of teleost fishes.</title>
        <authorList>
            <person name="Parey E."/>
            <person name="Louis A."/>
            <person name="Montfort J."/>
            <person name="Bouchez O."/>
            <person name="Roques C."/>
            <person name="Iampietro C."/>
            <person name="Lluch J."/>
            <person name="Castinel A."/>
            <person name="Donnadieu C."/>
            <person name="Desvignes T."/>
            <person name="Floi Bucao C."/>
            <person name="Jouanno E."/>
            <person name="Wen M."/>
            <person name="Mejri S."/>
            <person name="Dirks R."/>
            <person name="Jansen H."/>
            <person name="Henkel C."/>
            <person name="Chen W.J."/>
            <person name="Zahm M."/>
            <person name="Cabau C."/>
            <person name="Klopp C."/>
            <person name="Thompson A.W."/>
            <person name="Robinson-Rechavi M."/>
            <person name="Braasch I."/>
            <person name="Lecointre G."/>
            <person name="Bobe J."/>
            <person name="Postlethwait J.H."/>
            <person name="Berthelot C."/>
            <person name="Roest Crollius H."/>
            <person name="Guiguen Y."/>
        </authorList>
    </citation>
    <scope>NUCLEOTIDE SEQUENCE</scope>
    <source>
        <strain evidence="2">NC1722</strain>
    </source>
</reference>
<proteinExistence type="predicted"/>
<gene>
    <name evidence="2" type="ORF">AAFF_G00360140</name>
</gene>
<protein>
    <submittedName>
        <fullName evidence="2">Uncharacterized protein</fullName>
    </submittedName>
</protein>
<dbReference type="Proteomes" id="UP001221898">
    <property type="component" value="Unassembled WGS sequence"/>
</dbReference>
<feature type="region of interest" description="Disordered" evidence="1">
    <location>
        <begin position="85"/>
        <end position="109"/>
    </location>
</feature>
<name>A0AAD7SIU9_9TELE</name>